<name>A0AAV4PN60_CAEEX</name>
<keyword evidence="3" id="KW-1185">Reference proteome</keyword>
<dbReference type="EMBL" id="BPLR01004968">
    <property type="protein sequence ID" value="GIX98842.1"/>
    <property type="molecule type" value="Genomic_DNA"/>
</dbReference>
<reference evidence="2 3" key="1">
    <citation type="submission" date="2021-06" db="EMBL/GenBank/DDBJ databases">
        <title>Caerostris extrusa draft genome.</title>
        <authorList>
            <person name="Kono N."/>
            <person name="Arakawa K."/>
        </authorList>
    </citation>
    <scope>NUCLEOTIDE SEQUENCE [LARGE SCALE GENOMIC DNA]</scope>
</reference>
<feature type="compositionally biased region" description="Pro residues" evidence="1">
    <location>
        <begin position="91"/>
        <end position="100"/>
    </location>
</feature>
<organism evidence="2 3">
    <name type="scientific">Caerostris extrusa</name>
    <name type="common">Bark spider</name>
    <name type="synonym">Caerostris bankana</name>
    <dbReference type="NCBI Taxonomy" id="172846"/>
    <lineage>
        <taxon>Eukaryota</taxon>
        <taxon>Metazoa</taxon>
        <taxon>Ecdysozoa</taxon>
        <taxon>Arthropoda</taxon>
        <taxon>Chelicerata</taxon>
        <taxon>Arachnida</taxon>
        <taxon>Araneae</taxon>
        <taxon>Araneomorphae</taxon>
        <taxon>Entelegynae</taxon>
        <taxon>Araneoidea</taxon>
        <taxon>Araneidae</taxon>
        <taxon>Caerostris</taxon>
    </lineage>
</organism>
<sequence>MILLVYCNTFQPPKRVITINPKRNLLLLQCLEKNNKARIVFGHRTKKKCSTNTLCIRNCYKSNIRESSICDRRQIYPRKLPISPGEIRNNPFPPVNNHPS</sequence>
<evidence type="ECO:0000256" key="1">
    <source>
        <dbReference type="SAM" id="MobiDB-lite"/>
    </source>
</evidence>
<proteinExistence type="predicted"/>
<dbReference type="AlphaFoldDB" id="A0AAV4PN60"/>
<feature type="region of interest" description="Disordered" evidence="1">
    <location>
        <begin position="81"/>
        <end position="100"/>
    </location>
</feature>
<evidence type="ECO:0000313" key="3">
    <source>
        <dbReference type="Proteomes" id="UP001054945"/>
    </source>
</evidence>
<dbReference type="Proteomes" id="UP001054945">
    <property type="component" value="Unassembled WGS sequence"/>
</dbReference>
<comment type="caution">
    <text evidence="2">The sequence shown here is derived from an EMBL/GenBank/DDBJ whole genome shotgun (WGS) entry which is preliminary data.</text>
</comment>
<protein>
    <submittedName>
        <fullName evidence="2">Uncharacterized protein</fullName>
    </submittedName>
</protein>
<evidence type="ECO:0000313" key="2">
    <source>
        <dbReference type="EMBL" id="GIX98842.1"/>
    </source>
</evidence>
<accession>A0AAV4PN60</accession>
<gene>
    <name evidence="2" type="ORF">CEXT_706941</name>
</gene>